<proteinExistence type="inferred from homology"/>
<dbReference type="Gene3D" id="1.10.1740.10">
    <property type="match status" value="1"/>
</dbReference>
<dbReference type="GO" id="GO:0006352">
    <property type="term" value="P:DNA-templated transcription initiation"/>
    <property type="evidence" value="ECO:0007669"/>
    <property type="project" value="InterPro"/>
</dbReference>
<dbReference type="EMBL" id="FUYE01000008">
    <property type="protein sequence ID" value="SKA97761.1"/>
    <property type="molecule type" value="Genomic_DNA"/>
</dbReference>
<keyword evidence="9" id="KW-1185">Reference proteome</keyword>
<dbReference type="InterPro" id="IPR007627">
    <property type="entry name" value="RNA_pol_sigma70_r2"/>
</dbReference>
<keyword evidence="4" id="KW-0804">Transcription</keyword>
<name>A0A1T4Y902_9BACT</name>
<dbReference type="Pfam" id="PF08281">
    <property type="entry name" value="Sigma70_r4_2"/>
    <property type="match status" value="1"/>
</dbReference>
<accession>A0A1T4Y902</accession>
<evidence type="ECO:0000259" key="7">
    <source>
        <dbReference type="Pfam" id="PF08281"/>
    </source>
</evidence>
<evidence type="ECO:0000256" key="4">
    <source>
        <dbReference type="ARBA" id="ARBA00023163"/>
    </source>
</evidence>
<reference evidence="9" key="1">
    <citation type="submission" date="2017-02" db="EMBL/GenBank/DDBJ databases">
        <authorList>
            <person name="Varghese N."/>
            <person name="Submissions S."/>
        </authorList>
    </citation>
    <scope>NUCLEOTIDE SEQUENCE [LARGE SCALE GENOMIC DNA]</scope>
    <source>
        <strain evidence="9">ATCC 700200</strain>
    </source>
</reference>
<dbReference type="Pfam" id="PF04542">
    <property type="entry name" value="Sigma70_r2"/>
    <property type="match status" value="1"/>
</dbReference>
<evidence type="ECO:0000256" key="1">
    <source>
        <dbReference type="ARBA" id="ARBA00010641"/>
    </source>
</evidence>
<dbReference type="InterPro" id="IPR036388">
    <property type="entry name" value="WH-like_DNA-bd_sf"/>
</dbReference>
<sequence>MNGLLQKSCDTDRPVSGRMETPMDQPPTNVSAAEDRALVERAQAGDTRAFDELIRKYTPKLYGLVYNMTSNREDTADLLQEIFAKAYRSLKRFMGKSSFYTWIYSIAVNMTLNFLKKRGRYAKVSLDDVDNGIHNDPDFVKLTTTNRDTVREVNIHELQKRLNDAMMKLSEDHRTVVTLYDVQGLQHNEISKILGVSEGTVRSRLFYAHRLLQTYLEDFVK</sequence>
<organism evidence="8 9">
    <name type="scientific">Prosthecobacter debontii</name>
    <dbReference type="NCBI Taxonomy" id="48467"/>
    <lineage>
        <taxon>Bacteria</taxon>
        <taxon>Pseudomonadati</taxon>
        <taxon>Verrucomicrobiota</taxon>
        <taxon>Verrucomicrobiia</taxon>
        <taxon>Verrucomicrobiales</taxon>
        <taxon>Verrucomicrobiaceae</taxon>
        <taxon>Prosthecobacter</taxon>
    </lineage>
</organism>
<dbReference type="PANTHER" id="PTHR43133:SF51">
    <property type="entry name" value="RNA POLYMERASE SIGMA FACTOR"/>
    <property type="match status" value="1"/>
</dbReference>
<dbReference type="InterPro" id="IPR014284">
    <property type="entry name" value="RNA_pol_sigma-70_dom"/>
</dbReference>
<comment type="similarity">
    <text evidence="1">Belongs to the sigma-70 factor family. ECF subfamily.</text>
</comment>
<feature type="region of interest" description="Disordered" evidence="5">
    <location>
        <begin position="1"/>
        <end position="30"/>
    </location>
</feature>
<dbReference type="InterPro" id="IPR013325">
    <property type="entry name" value="RNA_pol_sigma_r2"/>
</dbReference>
<dbReference type="STRING" id="48467.SAMN02745166_02610"/>
<dbReference type="NCBIfam" id="TIGR02937">
    <property type="entry name" value="sigma70-ECF"/>
    <property type="match status" value="1"/>
</dbReference>
<dbReference type="GO" id="GO:0016987">
    <property type="term" value="F:sigma factor activity"/>
    <property type="evidence" value="ECO:0007669"/>
    <property type="project" value="UniProtKB-KW"/>
</dbReference>
<dbReference type="Gene3D" id="1.10.10.10">
    <property type="entry name" value="Winged helix-like DNA-binding domain superfamily/Winged helix DNA-binding domain"/>
    <property type="match status" value="1"/>
</dbReference>
<dbReference type="RefSeq" id="WP_245846534.1">
    <property type="nucleotide sequence ID" value="NZ_FUYE01000008.1"/>
</dbReference>
<dbReference type="SUPFAM" id="SSF88946">
    <property type="entry name" value="Sigma2 domain of RNA polymerase sigma factors"/>
    <property type="match status" value="1"/>
</dbReference>
<keyword evidence="2" id="KW-0805">Transcription regulation</keyword>
<dbReference type="InterPro" id="IPR039425">
    <property type="entry name" value="RNA_pol_sigma-70-like"/>
</dbReference>
<evidence type="ECO:0000256" key="3">
    <source>
        <dbReference type="ARBA" id="ARBA00023082"/>
    </source>
</evidence>
<dbReference type="SUPFAM" id="SSF88659">
    <property type="entry name" value="Sigma3 and sigma4 domains of RNA polymerase sigma factors"/>
    <property type="match status" value="1"/>
</dbReference>
<feature type="domain" description="RNA polymerase sigma factor 70 region 4 type 2" evidence="7">
    <location>
        <begin position="161"/>
        <end position="206"/>
    </location>
</feature>
<evidence type="ECO:0000313" key="9">
    <source>
        <dbReference type="Proteomes" id="UP000190774"/>
    </source>
</evidence>
<gene>
    <name evidence="8" type="ORF">SAMN02745166_02610</name>
</gene>
<evidence type="ECO:0000313" key="8">
    <source>
        <dbReference type="EMBL" id="SKA97761.1"/>
    </source>
</evidence>
<evidence type="ECO:0000256" key="5">
    <source>
        <dbReference type="SAM" id="MobiDB-lite"/>
    </source>
</evidence>
<evidence type="ECO:0000259" key="6">
    <source>
        <dbReference type="Pfam" id="PF04542"/>
    </source>
</evidence>
<dbReference type="PANTHER" id="PTHR43133">
    <property type="entry name" value="RNA POLYMERASE ECF-TYPE SIGMA FACTO"/>
    <property type="match status" value="1"/>
</dbReference>
<dbReference type="GO" id="GO:0003677">
    <property type="term" value="F:DNA binding"/>
    <property type="evidence" value="ECO:0007669"/>
    <property type="project" value="InterPro"/>
</dbReference>
<keyword evidence="3" id="KW-0731">Sigma factor</keyword>
<dbReference type="InterPro" id="IPR013249">
    <property type="entry name" value="RNA_pol_sigma70_r4_t2"/>
</dbReference>
<dbReference type="AlphaFoldDB" id="A0A1T4Y902"/>
<dbReference type="CDD" id="cd06171">
    <property type="entry name" value="Sigma70_r4"/>
    <property type="match status" value="1"/>
</dbReference>
<evidence type="ECO:0000256" key="2">
    <source>
        <dbReference type="ARBA" id="ARBA00023015"/>
    </source>
</evidence>
<feature type="domain" description="RNA polymerase sigma-70 region 2" evidence="6">
    <location>
        <begin position="53"/>
        <end position="120"/>
    </location>
</feature>
<protein>
    <submittedName>
        <fullName evidence="8">RNA polymerase sigma-70 factor, ECF subfamily</fullName>
    </submittedName>
</protein>
<dbReference type="Proteomes" id="UP000190774">
    <property type="component" value="Unassembled WGS sequence"/>
</dbReference>
<dbReference type="InterPro" id="IPR013324">
    <property type="entry name" value="RNA_pol_sigma_r3/r4-like"/>
</dbReference>